<organism evidence="1 2">
    <name type="scientific">Panagrolaimus sp. ES5</name>
    <dbReference type="NCBI Taxonomy" id="591445"/>
    <lineage>
        <taxon>Eukaryota</taxon>
        <taxon>Metazoa</taxon>
        <taxon>Ecdysozoa</taxon>
        <taxon>Nematoda</taxon>
        <taxon>Chromadorea</taxon>
        <taxon>Rhabditida</taxon>
        <taxon>Tylenchina</taxon>
        <taxon>Panagrolaimomorpha</taxon>
        <taxon>Panagrolaimoidea</taxon>
        <taxon>Panagrolaimidae</taxon>
        <taxon>Panagrolaimus</taxon>
    </lineage>
</organism>
<name>A0AC34FDM4_9BILA</name>
<evidence type="ECO:0000313" key="1">
    <source>
        <dbReference type="Proteomes" id="UP000887579"/>
    </source>
</evidence>
<evidence type="ECO:0000313" key="2">
    <source>
        <dbReference type="WBParaSite" id="ES5_v2.g15260.t1"/>
    </source>
</evidence>
<dbReference type="WBParaSite" id="ES5_v2.g15260.t1">
    <property type="protein sequence ID" value="ES5_v2.g15260.t1"/>
    <property type="gene ID" value="ES5_v2.g15260"/>
</dbReference>
<accession>A0AC34FDM4</accession>
<dbReference type="Proteomes" id="UP000887579">
    <property type="component" value="Unplaced"/>
</dbReference>
<protein>
    <submittedName>
        <fullName evidence="2">Uncharacterized protein</fullName>
    </submittedName>
</protein>
<proteinExistence type="predicted"/>
<sequence length="72" mass="7771">MSCHQSFAFGADGFMNGAQMAVVDTPLNVQAPGISYANGGLNPEQIGKWPLHRGAKYVRCPSLKSWCGLFLK</sequence>
<reference evidence="2" key="1">
    <citation type="submission" date="2022-11" db="UniProtKB">
        <authorList>
            <consortium name="WormBaseParasite"/>
        </authorList>
    </citation>
    <scope>IDENTIFICATION</scope>
</reference>